<dbReference type="PROSITE" id="PS50931">
    <property type="entry name" value="HTH_LYSR"/>
    <property type="match status" value="1"/>
</dbReference>
<evidence type="ECO:0000313" key="6">
    <source>
        <dbReference type="EMBL" id="RUS55280.1"/>
    </source>
</evidence>
<proteinExistence type="inferred from homology"/>
<comment type="caution">
    <text evidence="6">The sequence shown here is derived from an EMBL/GenBank/DDBJ whole genome shotgun (WGS) entry which is preliminary data.</text>
</comment>
<sequence length="267" mass="30614">MLEQLHVFVKVYEQRNFTKASALLFISQPTISTKIKQLEQQLNTTFFIRKGPKSLVPTEAAHTFYQYALRTIDDYEQTLTQLHGKKRIRCHIGCSNTIAVHYFPQIFPQLVAAFPHIDFILSLSNSAKVAEGVAQHRLDIGLIEKPLDTHPLQKTILGTDELVLAGNLESPYWLMREKQSGVRFFNELYISEQNIHAQIIDTNSNEIITALLQQGFGKTILSRISLPENIPFQQLSTHYHRQLFLINRDDQNDLQAVSAMIAKHFQT</sequence>
<keyword evidence="3" id="KW-0238">DNA-binding</keyword>
<keyword evidence="7" id="KW-1185">Reference proteome</keyword>
<dbReference type="Pfam" id="PF03466">
    <property type="entry name" value="LysR_substrate"/>
    <property type="match status" value="1"/>
</dbReference>
<dbReference type="PANTHER" id="PTHR30126">
    <property type="entry name" value="HTH-TYPE TRANSCRIPTIONAL REGULATOR"/>
    <property type="match status" value="1"/>
</dbReference>
<feature type="domain" description="HTH lysR-type" evidence="5">
    <location>
        <begin position="1"/>
        <end position="58"/>
    </location>
</feature>
<dbReference type="EMBL" id="JTFC01000031">
    <property type="protein sequence ID" value="RUS55280.1"/>
    <property type="molecule type" value="Genomic_DNA"/>
</dbReference>
<dbReference type="Gene3D" id="1.10.10.10">
    <property type="entry name" value="Winged helix-like DNA-binding domain superfamily/Winged helix DNA-binding domain"/>
    <property type="match status" value="1"/>
</dbReference>
<accession>A0A433RSY8</accession>
<name>A0A433RSY8_9BACL</name>
<reference evidence="6 7" key="1">
    <citation type="submission" date="2014-11" db="EMBL/GenBank/DDBJ databases">
        <title>Genome sequence and analysis of novel Kurthia sp.</title>
        <authorList>
            <person name="Lawson J.N."/>
            <person name="Gonzalez J.E."/>
            <person name="Rinauldi L."/>
            <person name="Xuan Z."/>
            <person name="Firman A."/>
            <person name="Shaddox L."/>
            <person name="Trudeau A."/>
            <person name="Shah S."/>
            <person name="Reiman D."/>
        </authorList>
    </citation>
    <scope>NUCLEOTIDE SEQUENCE [LARGE SCALE GENOMIC DNA]</scope>
    <source>
        <strain evidence="6 7">3B1D</strain>
    </source>
</reference>
<dbReference type="InterPro" id="IPR036388">
    <property type="entry name" value="WH-like_DNA-bd_sf"/>
</dbReference>
<dbReference type="SUPFAM" id="SSF53850">
    <property type="entry name" value="Periplasmic binding protein-like II"/>
    <property type="match status" value="1"/>
</dbReference>
<dbReference type="AlphaFoldDB" id="A0A433RSY8"/>
<dbReference type="InterPro" id="IPR005119">
    <property type="entry name" value="LysR_subst-bd"/>
</dbReference>
<dbReference type="GO" id="GO:0000976">
    <property type="term" value="F:transcription cis-regulatory region binding"/>
    <property type="evidence" value="ECO:0007669"/>
    <property type="project" value="TreeGrafter"/>
</dbReference>
<keyword evidence="4" id="KW-0804">Transcription</keyword>
<evidence type="ECO:0000256" key="1">
    <source>
        <dbReference type="ARBA" id="ARBA00009437"/>
    </source>
</evidence>
<dbReference type="PANTHER" id="PTHR30126:SF39">
    <property type="entry name" value="HTH-TYPE TRANSCRIPTIONAL REGULATOR CYSL"/>
    <property type="match status" value="1"/>
</dbReference>
<evidence type="ECO:0000256" key="3">
    <source>
        <dbReference type="ARBA" id="ARBA00023125"/>
    </source>
</evidence>
<evidence type="ECO:0000256" key="4">
    <source>
        <dbReference type="ARBA" id="ARBA00023163"/>
    </source>
</evidence>
<gene>
    <name evidence="6" type="ORF">QI30_10065</name>
</gene>
<dbReference type="SUPFAM" id="SSF46785">
    <property type="entry name" value="Winged helix' DNA-binding domain"/>
    <property type="match status" value="1"/>
</dbReference>
<comment type="similarity">
    <text evidence="1">Belongs to the LysR transcriptional regulatory family.</text>
</comment>
<protein>
    <submittedName>
        <fullName evidence="6">LysR family transcriptional regulator</fullName>
    </submittedName>
</protein>
<dbReference type="Gene3D" id="3.40.190.290">
    <property type="match status" value="1"/>
</dbReference>
<evidence type="ECO:0000256" key="2">
    <source>
        <dbReference type="ARBA" id="ARBA00023015"/>
    </source>
</evidence>
<keyword evidence="2" id="KW-0805">Transcription regulation</keyword>
<dbReference type="OrthoDB" id="9785745at2"/>
<dbReference type="Proteomes" id="UP000288623">
    <property type="component" value="Unassembled WGS sequence"/>
</dbReference>
<dbReference type="Pfam" id="PF00126">
    <property type="entry name" value="HTH_1"/>
    <property type="match status" value="1"/>
</dbReference>
<organism evidence="6 7">
    <name type="scientific">Candidatus Kurthia intestinigallinarum</name>
    <dbReference type="NCBI Taxonomy" id="1562256"/>
    <lineage>
        <taxon>Bacteria</taxon>
        <taxon>Bacillati</taxon>
        <taxon>Bacillota</taxon>
        <taxon>Bacilli</taxon>
        <taxon>Bacillales</taxon>
        <taxon>Caryophanaceae</taxon>
        <taxon>Kurthia</taxon>
    </lineage>
</organism>
<dbReference type="PRINTS" id="PR00039">
    <property type="entry name" value="HTHLYSR"/>
</dbReference>
<dbReference type="RefSeq" id="WP_126990724.1">
    <property type="nucleotide sequence ID" value="NZ_JTFC01000031.1"/>
</dbReference>
<evidence type="ECO:0000313" key="7">
    <source>
        <dbReference type="Proteomes" id="UP000288623"/>
    </source>
</evidence>
<evidence type="ECO:0000259" key="5">
    <source>
        <dbReference type="PROSITE" id="PS50931"/>
    </source>
</evidence>
<dbReference type="InterPro" id="IPR036390">
    <property type="entry name" value="WH_DNA-bd_sf"/>
</dbReference>
<dbReference type="GO" id="GO:0003700">
    <property type="term" value="F:DNA-binding transcription factor activity"/>
    <property type="evidence" value="ECO:0007669"/>
    <property type="project" value="InterPro"/>
</dbReference>
<dbReference type="InterPro" id="IPR000847">
    <property type="entry name" value="LysR_HTH_N"/>
</dbReference>